<dbReference type="RefSeq" id="WP_196033004.1">
    <property type="nucleotide sequence ID" value="NZ_JADPFI010000187.1"/>
</dbReference>
<dbReference type="Proteomes" id="UP001211006">
    <property type="component" value="Unassembled WGS sequence"/>
</dbReference>
<accession>A0AAW6C286</accession>
<sequence>MDDIKLALLGNKEAAKRLTDAGMLLECKRCGSENVDYGEYDGILVGLDYVRCRNCGLIEQGVVSPEEFSARLEWNTRAPILSAEEMEMLEALKDGKGD</sequence>
<comment type="caution">
    <text evidence="1">The sequence shown here is derived from an EMBL/GenBank/DDBJ whole genome shotgun (WGS) entry which is preliminary data.</text>
</comment>
<evidence type="ECO:0000313" key="1">
    <source>
        <dbReference type="EMBL" id="MDB7905184.1"/>
    </source>
</evidence>
<name>A0AAW6C286_FLAPL</name>
<reference evidence="1" key="1">
    <citation type="submission" date="2023-01" db="EMBL/GenBank/DDBJ databases">
        <title>Human gut microbiome strain richness.</title>
        <authorList>
            <person name="Chen-Liaw A."/>
        </authorList>
    </citation>
    <scope>NUCLEOTIDE SEQUENCE</scope>
    <source>
        <strain evidence="1">2225st1_A6_2225SCRN_200828</strain>
    </source>
</reference>
<dbReference type="EMBL" id="JAQLWO010000003">
    <property type="protein sequence ID" value="MDB7905184.1"/>
    <property type="molecule type" value="Genomic_DNA"/>
</dbReference>
<organism evidence="1 2">
    <name type="scientific">Flavonifractor plautii</name>
    <name type="common">Fusobacterium plautii</name>
    <dbReference type="NCBI Taxonomy" id="292800"/>
    <lineage>
        <taxon>Bacteria</taxon>
        <taxon>Bacillati</taxon>
        <taxon>Bacillota</taxon>
        <taxon>Clostridia</taxon>
        <taxon>Eubacteriales</taxon>
        <taxon>Oscillospiraceae</taxon>
        <taxon>Flavonifractor</taxon>
    </lineage>
</organism>
<evidence type="ECO:0000313" key="2">
    <source>
        <dbReference type="Proteomes" id="UP001211006"/>
    </source>
</evidence>
<dbReference type="AlphaFoldDB" id="A0AAW6C286"/>
<protein>
    <submittedName>
        <fullName evidence="1">Lar family restriction alleviation protein</fullName>
    </submittedName>
</protein>
<gene>
    <name evidence="1" type="ORF">PND83_04250</name>
</gene>
<proteinExistence type="predicted"/>